<comment type="caution">
    <text evidence="7">The sequence shown here is derived from an EMBL/GenBank/DDBJ whole genome shotgun (WGS) entry which is preliminary data.</text>
</comment>
<evidence type="ECO:0000256" key="5">
    <source>
        <dbReference type="ARBA" id="ARBA00022970"/>
    </source>
</evidence>
<dbReference type="InterPro" id="IPR052156">
    <property type="entry name" value="BCAA_Transport_ATP-bd_LivF"/>
</dbReference>
<comment type="similarity">
    <text evidence="1">Belongs to the ABC transporter superfamily.</text>
</comment>
<evidence type="ECO:0000313" key="7">
    <source>
        <dbReference type="EMBL" id="TEB11328.1"/>
    </source>
</evidence>
<proteinExistence type="inferred from homology"/>
<evidence type="ECO:0000313" key="8">
    <source>
        <dbReference type="Proteomes" id="UP000297597"/>
    </source>
</evidence>
<dbReference type="GO" id="GO:0015807">
    <property type="term" value="P:L-amino acid transport"/>
    <property type="evidence" value="ECO:0007669"/>
    <property type="project" value="TreeGrafter"/>
</dbReference>
<dbReference type="EMBL" id="QFFZ01000015">
    <property type="protein sequence ID" value="TEB11328.1"/>
    <property type="molecule type" value="Genomic_DNA"/>
</dbReference>
<dbReference type="InterPro" id="IPR017871">
    <property type="entry name" value="ABC_transporter-like_CS"/>
</dbReference>
<keyword evidence="5" id="KW-0029">Amino-acid transport</keyword>
<dbReference type="PROSITE" id="PS50893">
    <property type="entry name" value="ABC_TRANSPORTER_2"/>
    <property type="match status" value="1"/>
</dbReference>
<evidence type="ECO:0000256" key="3">
    <source>
        <dbReference type="ARBA" id="ARBA00022741"/>
    </source>
</evidence>
<dbReference type="RefSeq" id="WP_134213557.1">
    <property type="nucleotide sequence ID" value="NZ_QFFZ01000015.1"/>
</dbReference>
<dbReference type="Pfam" id="PF00005">
    <property type="entry name" value="ABC_tran"/>
    <property type="match status" value="1"/>
</dbReference>
<evidence type="ECO:0000256" key="4">
    <source>
        <dbReference type="ARBA" id="ARBA00022840"/>
    </source>
</evidence>
<dbReference type="PANTHER" id="PTHR43820">
    <property type="entry name" value="HIGH-AFFINITY BRANCHED-CHAIN AMINO ACID TRANSPORT ATP-BINDING PROTEIN LIVF"/>
    <property type="match status" value="1"/>
</dbReference>
<dbReference type="SMART" id="SM00382">
    <property type="entry name" value="AAA"/>
    <property type="match status" value="1"/>
</dbReference>
<keyword evidence="8" id="KW-1185">Reference proteome</keyword>
<keyword evidence="2" id="KW-0813">Transport</keyword>
<dbReference type="AlphaFoldDB" id="A0A4Y7RQP1"/>
<dbReference type="PANTHER" id="PTHR43820:SF4">
    <property type="entry name" value="HIGH-AFFINITY BRANCHED-CHAIN AMINO ACID TRANSPORT ATP-BINDING PROTEIN LIVF"/>
    <property type="match status" value="1"/>
</dbReference>
<dbReference type="InterPro" id="IPR003593">
    <property type="entry name" value="AAA+_ATPase"/>
</dbReference>
<dbReference type="OrthoDB" id="9779136at2"/>
<dbReference type="CDD" id="cd03224">
    <property type="entry name" value="ABC_TM1139_LivF_branched"/>
    <property type="match status" value="1"/>
</dbReference>
<dbReference type="PROSITE" id="PS00211">
    <property type="entry name" value="ABC_TRANSPORTER_1"/>
    <property type="match status" value="1"/>
</dbReference>
<keyword evidence="3" id="KW-0547">Nucleotide-binding</keyword>
<gene>
    <name evidence="7" type="primary">livF_3</name>
    <name evidence="7" type="ORF">Pmgp_01691</name>
</gene>
<reference evidence="7 8" key="1">
    <citation type="journal article" date="2018" name="Environ. Microbiol.">
        <title>Novel energy conservation strategies and behaviour of Pelotomaculum schinkii driving syntrophic propionate catabolism.</title>
        <authorList>
            <person name="Hidalgo-Ahumada C.A.P."/>
            <person name="Nobu M.K."/>
            <person name="Narihiro T."/>
            <person name="Tamaki H."/>
            <person name="Liu W.T."/>
            <person name="Kamagata Y."/>
            <person name="Stams A.J.M."/>
            <person name="Imachi H."/>
            <person name="Sousa D.Z."/>
        </authorList>
    </citation>
    <scope>NUCLEOTIDE SEQUENCE [LARGE SCALE GENOMIC DNA]</scope>
    <source>
        <strain evidence="7 8">MGP</strain>
    </source>
</reference>
<feature type="domain" description="ABC transporter" evidence="6">
    <location>
        <begin position="2"/>
        <end position="234"/>
    </location>
</feature>
<dbReference type="Proteomes" id="UP000297597">
    <property type="component" value="Unassembled WGS sequence"/>
</dbReference>
<dbReference type="InterPro" id="IPR003439">
    <property type="entry name" value="ABC_transporter-like_ATP-bd"/>
</dbReference>
<dbReference type="Gene3D" id="3.40.50.300">
    <property type="entry name" value="P-loop containing nucleotide triphosphate hydrolases"/>
    <property type="match status" value="1"/>
</dbReference>
<name>A0A4Y7RQP1_9FIRM</name>
<dbReference type="SUPFAM" id="SSF52540">
    <property type="entry name" value="P-loop containing nucleoside triphosphate hydrolases"/>
    <property type="match status" value="1"/>
</dbReference>
<dbReference type="GO" id="GO:0016887">
    <property type="term" value="F:ATP hydrolysis activity"/>
    <property type="evidence" value="ECO:0007669"/>
    <property type="project" value="InterPro"/>
</dbReference>
<protein>
    <submittedName>
        <fullName evidence="7">High-affinity branched-chain amino acid transport ATP-binding protein LivF</fullName>
    </submittedName>
</protein>
<keyword evidence="4 7" id="KW-0067">ATP-binding</keyword>
<dbReference type="GO" id="GO:0015658">
    <property type="term" value="F:branched-chain amino acid transmembrane transporter activity"/>
    <property type="evidence" value="ECO:0007669"/>
    <property type="project" value="TreeGrafter"/>
</dbReference>
<dbReference type="GO" id="GO:0005524">
    <property type="term" value="F:ATP binding"/>
    <property type="evidence" value="ECO:0007669"/>
    <property type="project" value="UniProtKB-KW"/>
</dbReference>
<dbReference type="InterPro" id="IPR027417">
    <property type="entry name" value="P-loop_NTPase"/>
</dbReference>
<sequence length="234" mass="25954">MLKVKDINVSYKDVQVLWDVSFEVKEGEFVAILGANGAGKTTTLNAISGLLKVGKGSIEFMGKDITQIPGYKVAELGIIHVPEGRRLFPEMTVRENLEMGSLFPEAKSKRKETMKKVFEHFPILEEKQHKEAGTLSGGQQQMLALGRGLMALPKLLILDEPSLGLAPVLVKQIFENIRDINNEGVTVLQVEQNVVQTLNMCHRAYVLENGKVFIQGTGQELLNNEHIKEAYLGI</sequence>
<evidence type="ECO:0000256" key="2">
    <source>
        <dbReference type="ARBA" id="ARBA00022448"/>
    </source>
</evidence>
<evidence type="ECO:0000259" key="6">
    <source>
        <dbReference type="PROSITE" id="PS50893"/>
    </source>
</evidence>
<evidence type="ECO:0000256" key="1">
    <source>
        <dbReference type="ARBA" id="ARBA00005417"/>
    </source>
</evidence>
<organism evidence="7 8">
    <name type="scientific">Pelotomaculum propionicicum</name>
    <dbReference type="NCBI Taxonomy" id="258475"/>
    <lineage>
        <taxon>Bacteria</taxon>
        <taxon>Bacillati</taxon>
        <taxon>Bacillota</taxon>
        <taxon>Clostridia</taxon>
        <taxon>Eubacteriales</taxon>
        <taxon>Desulfotomaculaceae</taxon>
        <taxon>Pelotomaculum</taxon>
    </lineage>
</organism>
<accession>A0A4Y7RQP1</accession>